<feature type="transmembrane region" description="Helical" evidence="2">
    <location>
        <begin position="75"/>
        <end position="97"/>
    </location>
</feature>
<dbReference type="InterPro" id="IPR052710">
    <property type="entry name" value="CAAX_protease"/>
</dbReference>
<dbReference type="PANTHER" id="PTHR36435">
    <property type="entry name" value="SLR1288 PROTEIN"/>
    <property type="match status" value="1"/>
</dbReference>
<feature type="transmembrane region" description="Helical" evidence="2">
    <location>
        <begin position="7"/>
        <end position="28"/>
    </location>
</feature>
<feature type="transmembrane region" description="Helical" evidence="2">
    <location>
        <begin position="117"/>
        <end position="136"/>
    </location>
</feature>
<dbReference type="PANTHER" id="PTHR36435:SF6">
    <property type="entry name" value="ABORTIVE INFECTION PROTEIN"/>
    <property type="match status" value="1"/>
</dbReference>
<keyword evidence="5" id="KW-1185">Reference proteome</keyword>
<name>A0A9X2FKU1_9LACO</name>
<feature type="domain" description="CAAX prenyl protease 2/Lysostaphin resistance protein A-like" evidence="3">
    <location>
        <begin position="118"/>
        <end position="202"/>
    </location>
</feature>
<dbReference type="GO" id="GO:0080120">
    <property type="term" value="P:CAAX-box protein maturation"/>
    <property type="evidence" value="ECO:0007669"/>
    <property type="project" value="UniProtKB-ARBA"/>
</dbReference>
<feature type="transmembrane region" description="Helical" evidence="2">
    <location>
        <begin position="143"/>
        <end position="164"/>
    </location>
</feature>
<dbReference type="GO" id="GO:0008237">
    <property type="term" value="F:metallopeptidase activity"/>
    <property type="evidence" value="ECO:0007669"/>
    <property type="project" value="UniProtKB-KW"/>
</dbReference>
<dbReference type="EMBL" id="JAIULA010000004">
    <property type="protein sequence ID" value="MCP0886373.1"/>
    <property type="molecule type" value="Genomic_DNA"/>
</dbReference>
<protein>
    <submittedName>
        <fullName evidence="4">CPBP family intramembrane metalloprotease</fullName>
    </submittedName>
</protein>
<gene>
    <name evidence="4" type="ORF">LB941_03355</name>
</gene>
<dbReference type="GO" id="GO:0004175">
    <property type="term" value="F:endopeptidase activity"/>
    <property type="evidence" value="ECO:0007669"/>
    <property type="project" value="UniProtKB-ARBA"/>
</dbReference>
<organism evidence="4 5">
    <name type="scientific">Ligilactobacillus ubinensis</name>
    <dbReference type="NCBI Taxonomy" id="2876789"/>
    <lineage>
        <taxon>Bacteria</taxon>
        <taxon>Bacillati</taxon>
        <taxon>Bacillota</taxon>
        <taxon>Bacilli</taxon>
        <taxon>Lactobacillales</taxon>
        <taxon>Lactobacillaceae</taxon>
        <taxon>Ligilactobacillus</taxon>
    </lineage>
</organism>
<feature type="transmembrane region" description="Helical" evidence="2">
    <location>
        <begin position="34"/>
        <end position="54"/>
    </location>
</feature>
<dbReference type="Proteomes" id="UP001139006">
    <property type="component" value="Unassembled WGS sequence"/>
</dbReference>
<reference evidence="4 5" key="1">
    <citation type="journal article" date="2023" name="Int. J. Syst. Evol. Microbiol.">
        <title>Ligilactobacillus ubinensis sp. nov., a novel species isolated from the wild ferment of a durian fruit (Durio zibethinus).</title>
        <authorList>
            <person name="Heng Y.C."/>
            <person name="Menon N."/>
            <person name="Chen B."/>
            <person name="Loo B.Z.L."/>
            <person name="Wong G.W.J."/>
            <person name="Lim A.C.H."/>
            <person name="Silvaraju S."/>
            <person name="Kittelmann S."/>
        </authorList>
    </citation>
    <scope>NUCLEOTIDE SEQUENCE [LARGE SCALE GENOMIC DNA]</scope>
    <source>
        <strain evidence="4 5">WILCCON 0076</strain>
    </source>
</reference>
<evidence type="ECO:0000256" key="1">
    <source>
        <dbReference type="ARBA" id="ARBA00009067"/>
    </source>
</evidence>
<evidence type="ECO:0000313" key="5">
    <source>
        <dbReference type="Proteomes" id="UP001139006"/>
    </source>
</evidence>
<evidence type="ECO:0000256" key="2">
    <source>
        <dbReference type="SAM" id="Phobius"/>
    </source>
</evidence>
<dbReference type="RefSeq" id="WP_253359463.1">
    <property type="nucleotide sequence ID" value="NZ_JAIULA010000004.1"/>
</dbReference>
<keyword evidence="2" id="KW-0472">Membrane</keyword>
<keyword evidence="2" id="KW-0812">Transmembrane</keyword>
<dbReference type="InterPro" id="IPR003675">
    <property type="entry name" value="Rce1/LyrA-like_dom"/>
</dbReference>
<comment type="similarity">
    <text evidence="1">Belongs to the UPF0177 family.</text>
</comment>
<keyword evidence="4" id="KW-0645">Protease</keyword>
<accession>A0A9X2FKU1</accession>
<dbReference type="Pfam" id="PF02517">
    <property type="entry name" value="Rce1-like"/>
    <property type="match status" value="1"/>
</dbReference>
<evidence type="ECO:0000313" key="4">
    <source>
        <dbReference type="EMBL" id="MCP0886373.1"/>
    </source>
</evidence>
<keyword evidence="2" id="KW-1133">Transmembrane helix</keyword>
<keyword evidence="4" id="KW-0378">Hydrolase</keyword>
<dbReference type="AlphaFoldDB" id="A0A9X2FKU1"/>
<feature type="transmembrane region" description="Helical" evidence="2">
    <location>
        <begin position="170"/>
        <end position="185"/>
    </location>
</feature>
<evidence type="ECO:0000259" key="3">
    <source>
        <dbReference type="Pfam" id="PF02517"/>
    </source>
</evidence>
<proteinExistence type="inferred from homology"/>
<comment type="caution">
    <text evidence="4">The sequence shown here is derived from an EMBL/GenBank/DDBJ whole genome shotgun (WGS) entry which is preliminary data.</text>
</comment>
<keyword evidence="4" id="KW-0482">Metalloprotease</keyword>
<sequence length="207" mass="23407">MALKRNSLFILIGYFFVMNISSLVSFYFAHSNFLYPSITIFNLIGCSIVVYLNIHFPYQNKLEEKPYSLNKSIMAIILGIIGVFLVQKGCLFIEVTFLNQTLTSNNTNILIETFKQYPYYALVITLTAPIMEELVFRKVLFGNLTVILPPIGAAILSSILFSLVHNDGHYLTYACMGLVFCYVYAKTKRISASMAVHIGMNILILLL</sequence>